<organism evidence="7 8">
    <name type="scientific">Pannonibacter anstelovis</name>
    <dbReference type="NCBI Taxonomy" id="3121537"/>
    <lineage>
        <taxon>Bacteria</taxon>
        <taxon>Pseudomonadati</taxon>
        <taxon>Pseudomonadota</taxon>
        <taxon>Alphaproteobacteria</taxon>
        <taxon>Hyphomicrobiales</taxon>
        <taxon>Stappiaceae</taxon>
        <taxon>Pannonibacter</taxon>
    </lineage>
</organism>
<accession>A0ABU7ZKB9</accession>
<dbReference type="InterPro" id="IPR013587">
    <property type="entry name" value="Nitrate/nitrite_sensing"/>
</dbReference>
<evidence type="ECO:0000256" key="1">
    <source>
        <dbReference type="ARBA" id="ARBA00023224"/>
    </source>
</evidence>
<comment type="similarity">
    <text evidence="2">Belongs to the methyl-accepting chemotaxis (MCP) protein family.</text>
</comment>
<protein>
    <submittedName>
        <fullName evidence="7">Nitrate- and nitrite sensing domain-containing protein</fullName>
    </submittedName>
</protein>
<feature type="transmembrane region" description="Helical" evidence="4">
    <location>
        <begin position="310"/>
        <end position="332"/>
    </location>
</feature>
<dbReference type="RefSeq" id="WP_334250289.1">
    <property type="nucleotide sequence ID" value="NZ_JBAKBE010000002.1"/>
</dbReference>
<dbReference type="Pfam" id="PF00015">
    <property type="entry name" value="MCPsignal"/>
    <property type="match status" value="1"/>
</dbReference>
<dbReference type="SUPFAM" id="SSF58104">
    <property type="entry name" value="Methyl-accepting chemotaxis protein (MCP) signaling domain"/>
    <property type="match status" value="1"/>
</dbReference>
<dbReference type="PROSITE" id="PS50111">
    <property type="entry name" value="CHEMOTAXIS_TRANSDUC_2"/>
    <property type="match status" value="1"/>
</dbReference>
<dbReference type="EMBL" id="JBAKBE010000002">
    <property type="protein sequence ID" value="MEH0095471.1"/>
    <property type="molecule type" value="Genomic_DNA"/>
</dbReference>
<dbReference type="InterPro" id="IPR003660">
    <property type="entry name" value="HAMP_dom"/>
</dbReference>
<evidence type="ECO:0000259" key="6">
    <source>
        <dbReference type="PROSITE" id="PS50885"/>
    </source>
</evidence>
<evidence type="ECO:0000259" key="5">
    <source>
        <dbReference type="PROSITE" id="PS50111"/>
    </source>
</evidence>
<name>A0ABU7ZKB9_9HYPH</name>
<keyword evidence="4" id="KW-0812">Transmembrane</keyword>
<dbReference type="Pfam" id="PF08376">
    <property type="entry name" value="NIT"/>
    <property type="match status" value="1"/>
</dbReference>
<evidence type="ECO:0000256" key="2">
    <source>
        <dbReference type="ARBA" id="ARBA00029447"/>
    </source>
</evidence>
<evidence type="ECO:0000313" key="7">
    <source>
        <dbReference type="EMBL" id="MEH0095471.1"/>
    </source>
</evidence>
<comment type="caution">
    <text evidence="7">The sequence shown here is derived from an EMBL/GenBank/DDBJ whole genome shotgun (WGS) entry which is preliminary data.</text>
</comment>
<dbReference type="Proteomes" id="UP001380822">
    <property type="component" value="Unassembled WGS sequence"/>
</dbReference>
<feature type="domain" description="Methyl-accepting transducer" evidence="5">
    <location>
        <begin position="419"/>
        <end position="648"/>
    </location>
</feature>
<proteinExistence type="inferred from homology"/>
<dbReference type="PANTHER" id="PTHR32089">
    <property type="entry name" value="METHYL-ACCEPTING CHEMOTAXIS PROTEIN MCPB"/>
    <property type="match status" value="1"/>
</dbReference>
<keyword evidence="1 3" id="KW-0807">Transducer</keyword>
<dbReference type="PANTHER" id="PTHR32089:SF112">
    <property type="entry name" value="LYSOZYME-LIKE PROTEIN-RELATED"/>
    <property type="match status" value="1"/>
</dbReference>
<feature type="domain" description="HAMP" evidence="6">
    <location>
        <begin position="333"/>
        <end position="386"/>
    </location>
</feature>
<dbReference type="SMART" id="SM00283">
    <property type="entry name" value="MA"/>
    <property type="match status" value="1"/>
</dbReference>
<evidence type="ECO:0000256" key="4">
    <source>
        <dbReference type="SAM" id="Phobius"/>
    </source>
</evidence>
<dbReference type="SMART" id="SM00304">
    <property type="entry name" value="HAMP"/>
    <property type="match status" value="2"/>
</dbReference>
<keyword evidence="4" id="KW-1133">Transmembrane helix</keyword>
<keyword evidence="8" id="KW-1185">Reference proteome</keyword>
<dbReference type="Gene3D" id="1.10.287.950">
    <property type="entry name" value="Methyl-accepting chemotaxis protein"/>
    <property type="match status" value="1"/>
</dbReference>
<dbReference type="PROSITE" id="PS50885">
    <property type="entry name" value="HAMP"/>
    <property type="match status" value="1"/>
</dbReference>
<gene>
    <name evidence="7" type="ORF">V6L76_04375</name>
</gene>
<dbReference type="InterPro" id="IPR004089">
    <property type="entry name" value="MCPsignal_dom"/>
</dbReference>
<keyword evidence="4" id="KW-0472">Membrane</keyword>
<evidence type="ECO:0000313" key="8">
    <source>
        <dbReference type="Proteomes" id="UP001380822"/>
    </source>
</evidence>
<evidence type="ECO:0000256" key="3">
    <source>
        <dbReference type="PROSITE-ProRule" id="PRU00284"/>
    </source>
</evidence>
<sequence length="696" mass="73643">MRNIRMQIAMMAVVPLLAVVLYAGNYLWGEFIYLRKMQQMKPLVEVSGLIEAVVDELQKERGQTAVLIASGYDQAAAAAVGKQRSATDADLQALQVFLTNFAGSRGDASAGLGSLADLPRSVASHRSAVDARSVNGADNLKAYTGLISGLMGTVTAIALDTGEPRLAAELLPFTSLIQAKEAGGLERAIGARLFAAAGKGEVTDYAVFLSFGDRLAAGEAYLQSFHMLATPEQAAAFDRMMAGSAIQQVKDWRKVLLTLPQTDNGQGVTGQQWFDAATARLDIIRAKTLDLLQAAGETVAAMEGEAYSRALVAGLMSAAAIAVTVIISLLNLRVIVANLRQIRAALGRVAKDETDFVMPLLERGDEIGDLARAGTVFQDNARRRQALEKEMEQERLLEGGRQSQVEAIIDRFRNMIDASMRAVAEKTEAMAGSAQRVTEVSGEAFAAADQARTASATSSRSVQTVAAAAEELSSAIAEILNQSDRSSAAITAATEVAHETDVHVSSLAEATDKIGVVVEMIRAIAEQTNLLALNATIEAARAGEAGRGFAVVAAEVKELSNQTARATEEIAAQITSVQGMTSKAVTSIQRITGSIESVMEMTTAIKNAVGEQSAATREITQSITIAADGSDQVAASVANVTRTAQDTRTEAEMVDSLSRDVKSVSQNLSKAVDAFLADMVQDVEARRAALRRQMAS</sequence>
<reference evidence="7 8" key="1">
    <citation type="submission" date="2024-02" db="EMBL/GenBank/DDBJ databases">
        <title>A new putative Pannonibacter species isolated from two cases of bloodstream infections in paediatric patients.</title>
        <authorList>
            <person name="Castellana S."/>
            <person name="De Laurentiis V."/>
            <person name="Grassi M."/>
            <person name="De Leonardis F."/>
            <person name="Mosca A."/>
            <person name="De Carlo C."/>
            <person name="Sparapano E."/>
            <person name="Ronga L."/>
            <person name="Santacroce L."/>
            <person name="Chironna M."/>
            <person name="De Robertis A."/>
            <person name="Bianco A."/>
            <person name="Del Sambro L."/>
            <person name="Capozzi L."/>
            <person name="Parisi A."/>
        </authorList>
    </citation>
    <scope>NUCLEOTIDE SEQUENCE [LARGE SCALE GENOMIC DNA]</scope>
    <source>
        <strain evidence="7 8">Pt2</strain>
    </source>
</reference>
<dbReference type="Gene3D" id="6.10.340.10">
    <property type="match status" value="1"/>
</dbReference>